<dbReference type="Proteomes" id="UP000323917">
    <property type="component" value="Chromosome"/>
</dbReference>
<proteinExistence type="predicted"/>
<keyword evidence="3" id="KW-1185">Reference proteome</keyword>
<reference evidence="2 3" key="1">
    <citation type="submission" date="2019-08" db="EMBL/GenBank/DDBJ databases">
        <title>Deep-cultivation of Planctomycetes and their phenomic and genomic characterization uncovers novel biology.</title>
        <authorList>
            <person name="Wiegand S."/>
            <person name="Jogler M."/>
            <person name="Boedeker C."/>
            <person name="Pinto D."/>
            <person name="Vollmers J."/>
            <person name="Rivas-Marin E."/>
            <person name="Kohn T."/>
            <person name="Peeters S.H."/>
            <person name="Heuer A."/>
            <person name="Rast P."/>
            <person name="Oberbeckmann S."/>
            <person name="Bunk B."/>
            <person name="Jeske O."/>
            <person name="Meyerdierks A."/>
            <person name="Storesund J.E."/>
            <person name="Kallscheuer N."/>
            <person name="Luecker S."/>
            <person name="Lage O.M."/>
            <person name="Pohl T."/>
            <person name="Merkel B.J."/>
            <person name="Hornburger P."/>
            <person name="Mueller R.-W."/>
            <person name="Bruemmer F."/>
            <person name="Labrenz M."/>
            <person name="Spormann A.M."/>
            <person name="Op den Camp H."/>
            <person name="Overmann J."/>
            <person name="Amann R."/>
            <person name="Jetten M.S.M."/>
            <person name="Mascher T."/>
            <person name="Medema M.H."/>
            <person name="Devos D.P."/>
            <person name="Kaster A.-K."/>
            <person name="Ovreas L."/>
            <person name="Rohde M."/>
            <person name="Galperin M.Y."/>
            <person name="Jogler C."/>
        </authorList>
    </citation>
    <scope>NUCLEOTIDE SEQUENCE [LARGE SCALE GENOMIC DNA]</scope>
    <source>
        <strain evidence="2 3">Pr1d</strain>
    </source>
</reference>
<keyword evidence="1" id="KW-0812">Transmembrane</keyword>
<dbReference type="AlphaFoldDB" id="A0A5B9QU64"/>
<sequence>MLYQILQRLERPVCRSLRNVLFSPVFAATFIVEIRISIGKDLRNNTKLWPRAMHPSAQTAMYKLATAEHT</sequence>
<accession>A0A5B9QU64</accession>
<keyword evidence="1" id="KW-1133">Transmembrane helix</keyword>
<organism evidence="2 3">
    <name type="scientific">Bythopirellula goksoeyrii</name>
    <dbReference type="NCBI Taxonomy" id="1400387"/>
    <lineage>
        <taxon>Bacteria</taxon>
        <taxon>Pseudomonadati</taxon>
        <taxon>Planctomycetota</taxon>
        <taxon>Planctomycetia</taxon>
        <taxon>Pirellulales</taxon>
        <taxon>Lacipirellulaceae</taxon>
        <taxon>Bythopirellula</taxon>
    </lineage>
</organism>
<feature type="transmembrane region" description="Helical" evidence="1">
    <location>
        <begin position="20"/>
        <end position="38"/>
    </location>
</feature>
<gene>
    <name evidence="2" type="ORF">Pr1d_49570</name>
</gene>
<evidence type="ECO:0000313" key="3">
    <source>
        <dbReference type="Proteomes" id="UP000323917"/>
    </source>
</evidence>
<name>A0A5B9QU64_9BACT</name>
<protein>
    <submittedName>
        <fullName evidence="2">Uncharacterized protein</fullName>
    </submittedName>
</protein>
<evidence type="ECO:0000256" key="1">
    <source>
        <dbReference type="SAM" id="Phobius"/>
    </source>
</evidence>
<evidence type="ECO:0000313" key="2">
    <source>
        <dbReference type="EMBL" id="QEG37611.1"/>
    </source>
</evidence>
<dbReference type="KEGG" id="bgok:Pr1d_49570"/>
<dbReference type="EMBL" id="CP042913">
    <property type="protein sequence ID" value="QEG37611.1"/>
    <property type="molecule type" value="Genomic_DNA"/>
</dbReference>
<keyword evidence="1" id="KW-0472">Membrane</keyword>